<keyword evidence="2 4" id="KW-0238">DNA-binding</keyword>
<dbReference type="InterPro" id="IPR036271">
    <property type="entry name" value="Tet_transcr_reg_TetR-rel_C_sf"/>
</dbReference>
<dbReference type="SUPFAM" id="SSF48498">
    <property type="entry name" value="Tetracyclin repressor-like, C-terminal domain"/>
    <property type="match status" value="1"/>
</dbReference>
<dbReference type="InterPro" id="IPR001647">
    <property type="entry name" value="HTH_TetR"/>
</dbReference>
<keyword evidence="1" id="KW-0805">Transcription regulation</keyword>
<dbReference type="PROSITE" id="PS50977">
    <property type="entry name" value="HTH_TETR_2"/>
    <property type="match status" value="1"/>
</dbReference>
<sequence>MSSTPPHLPTPAALLRLAADQGPPIDGAAGELFPPRVTATGTMRRLLAEALRQFAARGFHAVSVRDLAGAVGIHPSTVYAHVKSKEDLLAELIRHGHDEHLERLTLALEAVGEDPLDRLSALVGAHVRLHAEYPLLARVCSRELEALTGDRRRQAYAMRVRAEEFFLDVVVRGQRAGLFRDCEPLLAVTALGSMGIRVAEWWRPEFGVGVDQLVDTYTAFARRMLA</sequence>
<proteinExistence type="predicted"/>
<dbReference type="PANTHER" id="PTHR30055:SF234">
    <property type="entry name" value="HTH-TYPE TRANSCRIPTIONAL REGULATOR BETI"/>
    <property type="match status" value="1"/>
</dbReference>
<dbReference type="RefSeq" id="WP_184791546.1">
    <property type="nucleotide sequence ID" value="NZ_BONT01000060.1"/>
</dbReference>
<keyword evidence="3" id="KW-0804">Transcription</keyword>
<feature type="domain" description="HTH tetR-type" evidence="5">
    <location>
        <begin position="40"/>
        <end position="100"/>
    </location>
</feature>
<dbReference type="SUPFAM" id="SSF46689">
    <property type="entry name" value="Homeodomain-like"/>
    <property type="match status" value="1"/>
</dbReference>
<evidence type="ECO:0000256" key="1">
    <source>
        <dbReference type="ARBA" id="ARBA00023015"/>
    </source>
</evidence>
<dbReference type="AlphaFoldDB" id="A0A841FZG8"/>
<keyword evidence="7" id="KW-1185">Reference proteome</keyword>
<evidence type="ECO:0000313" key="6">
    <source>
        <dbReference type="EMBL" id="MBB6038767.1"/>
    </source>
</evidence>
<dbReference type="Gene3D" id="1.10.10.60">
    <property type="entry name" value="Homeodomain-like"/>
    <property type="match status" value="1"/>
</dbReference>
<feature type="DNA-binding region" description="H-T-H motif" evidence="4">
    <location>
        <begin position="63"/>
        <end position="82"/>
    </location>
</feature>
<dbReference type="Pfam" id="PF00440">
    <property type="entry name" value="TetR_N"/>
    <property type="match status" value="1"/>
</dbReference>
<dbReference type="Pfam" id="PF17932">
    <property type="entry name" value="TetR_C_24"/>
    <property type="match status" value="1"/>
</dbReference>
<evidence type="ECO:0000256" key="2">
    <source>
        <dbReference type="ARBA" id="ARBA00023125"/>
    </source>
</evidence>
<protein>
    <submittedName>
        <fullName evidence="6">AcrR family transcriptional regulator</fullName>
    </submittedName>
</protein>
<gene>
    <name evidence="6" type="ORF">HNR73_006653</name>
</gene>
<dbReference type="Proteomes" id="UP000548476">
    <property type="component" value="Unassembled WGS sequence"/>
</dbReference>
<reference evidence="6 7" key="1">
    <citation type="submission" date="2020-08" db="EMBL/GenBank/DDBJ databases">
        <title>Genomic Encyclopedia of Type Strains, Phase IV (KMG-IV): sequencing the most valuable type-strain genomes for metagenomic binning, comparative biology and taxonomic classification.</title>
        <authorList>
            <person name="Goeker M."/>
        </authorList>
    </citation>
    <scope>NUCLEOTIDE SEQUENCE [LARGE SCALE GENOMIC DNA]</scope>
    <source>
        <strain evidence="6 7">YIM 65646</strain>
    </source>
</reference>
<evidence type="ECO:0000259" key="5">
    <source>
        <dbReference type="PROSITE" id="PS50977"/>
    </source>
</evidence>
<dbReference type="InterPro" id="IPR050109">
    <property type="entry name" value="HTH-type_TetR-like_transc_reg"/>
</dbReference>
<accession>A0A841FZG8</accession>
<dbReference type="PANTHER" id="PTHR30055">
    <property type="entry name" value="HTH-TYPE TRANSCRIPTIONAL REGULATOR RUTR"/>
    <property type="match status" value="1"/>
</dbReference>
<dbReference type="InterPro" id="IPR041490">
    <property type="entry name" value="KstR2_TetR_C"/>
</dbReference>
<evidence type="ECO:0000256" key="4">
    <source>
        <dbReference type="PROSITE-ProRule" id="PRU00335"/>
    </source>
</evidence>
<dbReference type="GO" id="GO:0000976">
    <property type="term" value="F:transcription cis-regulatory region binding"/>
    <property type="evidence" value="ECO:0007669"/>
    <property type="project" value="TreeGrafter"/>
</dbReference>
<dbReference type="PRINTS" id="PR00455">
    <property type="entry name" value="HTHTETR"/>
</dbReference>
<name>A0A841FZG8_9ACTN</name>
<dbReference type="InterPro" id="IPR009057">
    <property type="entry name" value="Homeodomain-like_sf"/>
</dbReference>
<evidence type="ECO:0000256" key="3">
    <source>
        <dbReference type="ARBA" id="ARBA00023163"/>
    </source>
</evidence>
<dbReference type="Gene3D" id="1.10.357.10">
    <property type="entry name" value="Tetracycline Repressor, domain 2"/>
    <property type="match status" value="1"/>
</dbReference>
<dbReference type="GO" id="GO:0003700">
    <property type="term" value="F:DNA-binding transcription factor activity"/>
    <property type="evidence" value="ECO:0007669"/>
    <property type="project" value="TreeGrafter"/>
</dbReference>
<organism evidence="6 7">
    <name type="scientific">Phytomonospora endophytica</name>
    <dbReference type="NCBI Taxonomy" id="714109"/>
    <lineage>
        <taxon>Bacteria</taxon>
        <taxon>Bacillati</taxon>
        <taxon>Actinomycetota</taxon>
        <taxon>Actinomycetes</taxon>
        <taxon>Micromonosporales</taxon>
        <taxon>Micromonosporaceae</taxon>
        <taxon>Phytomonospora</taxon>
    </lineage>
</organism>
<dbReference type="EMBL" id="JACHGT010000018">
    <property type="protein sequence ID" value="MBB6038767.1"/>
    <property type="molecule type" value="Genomic_DNA"/>
</dbReference>
<evidence type="ECO:0000313" key="7">
    <source>
        <dbReference type="Proteomes" id="UP000548476"/>
    </source>
</evidence>
<comment type="caution">
    <text evidence="6">The sequence shown here is derived from an EMBL/GenBank/DDBJ whole genome shotgun (WGS) entry which is preliminary data.</text>
</comment>